<dbReference type="OrthoDB" id="3186364at2"/>
<accession>A0A2W2DDN9</accession>
<dbReference type="EMBL" id="POUB01000085">
    <property type="protein sequence ID" value="PZF97937.1"/>
    <property type="molecule type" value="Genomic_DNA"/>
</dbReference>
<dbReference type="GO" id="GO:0003700">
    <property type="term" value="F:DNA-binding transcription factor activity"/>
    <property type="evidence" value="ECO:0007669"/>
    <property type="project" value="TreeGrafter"/>
</dbReference>
<feature type="domain" description="HTH tetR-type" evidence="5">
    <location>
        <begin position="1"/>
        <end position="60"/>
    </location>
</feature>
<keyword evidence="7" id="KW-1185">Reference proteome</keyword>
<dbReference type="Proteomes" id="UP000248749">
    <property type="component" value="Unassembled WGS sequence"/>
</dbReference>
<dbReference type="RefSeq" id="WP_111134753.1">
    <property type="nucleotide sequence ID" value="NZ_POUB01000085.1"/>
</dbReference>
<evidence type="ECO:0000313" key="6">
    <source>
        <dbReference type="EMBL" id="PZF97937.1"/>
    </source>
</evidence>
<dbReference type="AlphaFoldDB" id="A0A2W2DDN9"/>
<protein>
    <submittedName>
        <fullName evidence="6">TetR family transcriptional regulator</fullName>
    </submittedName>
</protein>
<dbReference type="SUPFAM" id="SSF46689">
    <property type="entry name" value="Homeodomain-like"/>
    <property type="match status" value="2"/>
</dbReference>
<dbReference type="PROSITE" id="PS01081">
    <property type="entry name" value="HTH_TETR_1"/>
    <property type="match status" value="1"/>
</dbReference>
<dbReference type="PROSITE" id="PS50977">
    <property type="entry name" value="HTH_TETR_2"/>
    <property type="match status" value="1"/>
</dbReference>
<dbReference type="CDD" id="cd00569">
    <property type="entry name" value="HTH_Hin_like"/>
    <property type="match status" value="1"/>
</dbReference>
<dbReference type="Gene3D" id="1.10.357.10">
    <property type="entry name" value="Tetracycline Repressor, domain 2"/>
    <property type="match status" value="1"/>
</dbReference>
<dbReference type="InterPro" id="IPR006120">
    <property type="entry name" value="Resolvase_HTH_dom"/>
</dbReference>
<keyword evidence="2 4" id="KW-0238">DNA-binding</keyword>
<dbReference type="Pfam" id="PF02796">
    <property type="entry name" value="HTH_7"/>
    <property type="match status" value="1"/>
</dbReference>
<evidence type="ECO:0000259" key="5">
    <source>
        <dbReference type="PROSITE" id="PS50977"/>
    </source>
</evidence>
<sequence>MTRERILAVAAALFAERGYRATSMQEIADRVGITKAALYYHFAAKEDVLHELTGPVLDELEQGLNEAEAAGDPETVRWRAIEAFLDVHLRHRDTLLMLVRDMTLLVQAPVADRFKAAIALANTLVSGPRPGLGKRVRAAQVVAGLADPVVMFRDVSPARLRRLILDGARTLLAAEGPIADHAAPPDAGAVPEPGGRRLAGGRPAALTAEEVDEIRRLRETGGLGVDELAERYGVSRATIYRSLKTQ</sequence>
<keyword evidence="1" id="KW-0805">Transcription regulation</keyword>
<dbReference type="InterPro" id="IPR023772">
    <property type="entry name" value="DNA-bd_HTH_TetR-type_CS"/>
</dbReference>
<comment type="caution">
    <text evidence="6">The sequence shown here is derived from an EMBL/GenBank/DDBJ whole genome shotgun (WGS) entry which is preliminary data.</text>
</comment>
<dbReference type="Gene3D" id="1.10.10.60">
    <property type="entry name" value="Homeodomain-like"/>
    <property type="match status" value="2"/>
</dbReference>
<evidence type="ECO:0000256" key="1">
    <source>
        <dbReference type="ARBA" id="ARBA00023015"/>
    </source>
</evidence>
<dbReference type="PRINTS" id="PR00455">
    <property type="entry name" value="HTHTETR"/>
</dbReference>
<evidence type="ECO:0000313" key="7">
    <source>
        <dbReference type="Proteomes" id="UP000248749"/>
    </source>
</evidence>
<gene>
    <name evidence="6" type="ORF">C1I99_14520</name>
</gene>
<evidence type="ECO:0000256" key="2">
    <source>
        <dbReference type="ARBA" id="ARBA00023125"/>
    </source>
</evidence>
<dbReference type="Pfam" id="PF00440">
    <property type="entry name" value="TetR_N"/>
    <property type="match status" value="1"/>
</dbReference>
<dbReference type="InterPro" id="IPR009057">
    <property type="entry name" value="Homeodomain-like_sf"/>
</dbReference>
<dbReference type="PANTHER" id="PTHR30055:SF234">
    <property type="entry name" value="HTH-TYPE TRANSCRIPTIONAL REGULATOR BETI"/>
    <property type="match status" value="1"/>
</dbReference>
<dbReference type="InterPro" id="IPR050109">
    <property type="entry name" value="HTH-type_TetR-like_transc_reg"/>
</dbReference>
<dbReference type="PANTHER" id="PTHR30055">
    <property type="entry name" value="HTH-TYPE TRANSCRIPTIONAL REGULATOR RUTR"/>
    <property type="match status" value="1"/>
</dbReference>
<keyword evidence="3" id="KW-0804">Transcription</keyword>
<name>A0A2W2DDN9_9ACTN</name>
<dbReference type="GO" id="GO:0000976">
    <property type="term" value="F:transcription cis-regulatory region binding"/>
    <property type="evidence" value="ECO:0007669"/>
    <property type="project" value="TreeGrafter"/>
</dbReference>
<organism evidence="6 7">
    <name type="scientific">Micromonospora deserti</name>
    <dbReference type="NCBI Taxonomy" id="2070366"/>
    <lineage>
        <taxon>Bacteria</taxon>
        <taxon>Bacillati</taxon>
        <taxon>Actinomycetota</taxon>
        <taxon>Actinomycetes</taxon>
        <taxon>Micromonosporales</taxon>
        <taxon>Micromonosporaceae</taxon>
        <taxon>Micromonospora</taxon>
    </lineage>
</organism>
<dbReference type="GO" id="GO:0000150">
    <property type="term" value="F:DNA strand exchange activity"/>
    <property type="evidence" value="ECO:0007669"/>
    <property type="project" value="InterPro"/>
</dbReference>
<feature type="DNA-binding region" description="H-T-H motif" evidence="4">
    <location>
        <begin position="23"/>
        <end position="42"/>
    </location>
</feature>
<reference evidence="6 7" key="1">
    <citation type="submission" date="2018-01" db="EMBL/GenBank/DDBJ databases">
        <title>Draft genome sequence of Salinispora sp. 13K206.</title>
        <authorList>
            <person name="Sahin N."/>
            <person name="Saygin H."/>
            <person name="Ay H."/>
        </authorList>
    </citation>
    <scope>NUCLEOTIDE SEQUENCE [LARGE SCALE GENOMIC DNA]</scope>
    <source>
        <strain evidence="6 7">13K206</strain>
    </source>
</reference>
<dbReference type="InterPro" id="IPR001647">
    <property type="entry name" value="HTH_TetR"/>
</dbReference>
<evidence type="ECO:0000256" key="3">
    <source>
        <dbReference type="ARBA" id="ARBA00023163"/>
    </source>
</evidence>
<evidence type="ECO:0000256" key="4">
    <source>
        <dbReference type="PROSITE-ProRule" id="PRU00335"/>
    </source>
</evidence>
<proteinExistence type="predicted"/>